<dbReference type="SUPFAM" id="SSF56436">
    <property type="entry name" value="C-type lectin-like"/>
    <property type="match status" value="1"/>
</dbReference>
<dbReference type="GeneID" id="29919753"/>
<dbReference type="PANTHER" id="PTHR23150">
    <property type="entry name" value="SULFATASE MODIFYING FACTOR 1, 2"/>
    <property type="match status" value="1"/>
</dbReference>
<keyword evidence="1" id="KW-0732">Signal</keyword>
<dbReference type="InterPro" id="IPR051043">
    <property type="entry name" value="Sulfatase_Mod_Factor_Kinase"/>
</dbReference>
<name>V4HKT4_PSEL2</name>
<dbReference type="InterPro" id="IPR005532">
    <property type="entry name" value="SUMF_dom"/>
</dbReference>
<dbReference type="Proteomes" id="UP000017820">
    <property type="component" value="Unassembled WGS sequence"/>
</dbReference>
<dbReference type="GO" id="GO:0120147">
    <property type="term" value="F:formylglycine-generating oxidase activity"/>
    <property type="evidence" value="ECO:0007669"/>
    <property type="project" value="TreeGrafter"/>
</dbReference>
<comment type="caution">
    <text evidence="3">The sequence shown here is derived from an EMBL/GenBank/DDBJ whole genome shotgun (WGS) entry which is preliminary data.</text>
</comment>
<evidence type="ECO:0000259" key="2">
    <source>
        <dbReference type="Pfam" id="PF03781"/>
    </source>
</evidence>
<evidence type="ECO:0000313" key="3">
    <source>
        <dbReference type="EMBL" id="ESP91425.1"/>
    </source>
</evidence>
<dbReference type="EMBL" id="AUSV01000113">
    <property type="protein sequence ID" value="ESP91425.1"/>
    <property type="molecule type" value="Genomic_DNA"/>
</dbReference>
<gene>
    <name evidence="3" type="ORF">PL2TA16_00224</name>
</gene>
<dbReference type="RefSeq" id="WP_023401027.1">
    <property type="nucleotide sequence ID" value="NZ_AUSV01000113.1"/>
</dbReference>
<dbReference type="InterPro" id="IPR013783">
    <property type="entry name" value="Ig-like_fold"/>
</dbReference>
<dbReference type="PATRIC" id="fig|1353533.3.peg.4177"/>
<dbReference type="InterPro" id="IPR016187">
    <property type="entry name" value="CTDL_fold"/>
</dbReference>
<feature type="domain" description="Sulfatase-modifying factor enzyme-like" evidence="2">
    <location>
        <begin position="31"/>
        <end position="300"/>
    </location>
</feature>
<organism evidence="3 4">
    <name type="scientific">Pseudoalteromonas luteoviolacea (strain 2ta16)</name>
    <dbReference type="NCBI Taxonomy" id="1353533"/>
    <lineage>
        <taxon>Bacteria</taxon>
        <taxon>Pseudomonadati</taxon>
        <taxon>Pseudomonadota</taxon>
        <taxon>Gammaproteobacteria</taxon>
        <taxon>Alteromonadales</taxon>
        <taxon>Pseudoalteromonadaceae</taxon>
        <taxon>Pseudoalteromonas</taxon>
    </lineage>
</organism>
<evidence type="ECO:0000256" key="1">
    <source>
        <dbReference type="SAM" id="SignalP"/>
    </source>
</evidence>
<reference evidence="3 4" key="1">
    <citation type="submission" date="2013-07" db="EMBL/GenBank/DDBJ databases">
        <title>Draft genome sequence of Pseudoalteromonas luteoviolacea 2ta16.</title>
        <authorList>
            <person name="Allen E.E."/>
            <person name="Azam F."/>
            <person name="Podell S."/>
        </authorList>
    </citation>
    <scope>NUCLEOTIDE SEQUENCE [LARGE SCALE GENOMIC DNA]</scope>
    <source>
        <strain evidence="3 4">2ta16</strain>
    </source>
</reference>
<accession>V4HKT4</accession>
<dbReference type="PANTHER" id="PTHR23150:SF35">
    <property type="entry name" value="BLL6746 PROTEIN"/>
    <property type="match status" value="1"/>
</dbReference>
<dbReference type="Gene3D" id="2.60.40.10">
    <property type="entry name" value="Immunoglobulins"/>
    <property type="match status" value="1"/>
</dbReference>
<feature type="signal peptide" evidence="1">
    <location>
        <begin position="1"/>
        <end position="25"/>
    </location>
</feature>
<proteinExistence type="predicted"/>
<evidence type="ECO:0000313" key="4">
    <source>
        <dbReference type="Proteomes" id="UP000017820"/>
    </source>
</evidence>
<feature type="chain" id="PRO_5004720294" description="Sulfatase-modifying factor enzyme-like domain-containing protein" evidence="1">
    <location>
        <begin position="26"/>
        <end position="570"/>
    </location>
</feature>
<sequence>MKIQQAPTFQVFTYLLLSIPSSVMATDYIAPPMASIPAGDFIMGSNSGDPAFKPAHKVSIKAFQMAKYPVTVAEFRKFVEDSGYTPKANCNDYIGKNWLSGPDSIGTARWDNHRFYQSEYQPVSCVTYRDAVAYITWLNQKTGGTYRLPTLQEFEYAAKANTTSRFFWGDDLNMTQACLYGNFADESGEYIASKQYGASYVGFLGYANCDDGEAYIAIAGLYRPNPFGLYDMSGNTSEITASCFSHGYQTRSKEDNDIEKCEYIAHKGPSWHYPPQSHAYGWRVAKKDDSPGASMSFRLAADDKLAHTDGSTTQFEADMAKAQSAHLAKRDRLPKRPVGLQLSRMNADTYELSWHSAIDPTVTEYDIYQSKSRYSHLLGGFYQDHYNKLKTVAATKNTTTLVLPKSGASFRVVAKSANLTSLPSVAAANYTPKVVNIPGRLNMQEAIKLENALLGHRAATPEKPELYYLSAFSHGLVQPKVTATFDVKIQKTGWYSVNYRAQVRQKGKFIRLWQGNKLAGEISYDPEIDETTASHQKVFLEAGYHHLEVSVKREGFESWYLAWIDFIEIK</sequence>
<dbReference type="InterPro" id="IPR042095">
    <property type="entry name" value="SUMF_sf"/>
</dbReference>
<dbReference type="Gene3D" id="3.90.1580.10">
    <property type="entry name" value="paralog of FGE (formylglycine-generating enzyme)"/>
    <property type="match status" value="1"/>
</dbReference>
<protein>
    <recommendedName>
        <fullName evidence="2">Sulfatase-modifying factor enzyme-like domain-containing protein</fullName>
    </recommendedName>
</protein>
<dbReference type="AlphaFoldDB" id="V4HKT4"/>
<dbReference type="Pfam" id="PF03781">
    <property type="entry name" value="FGE-sulfatase"/>
    <property type="match status" value="1"/>
</dbReference>